<evidence type="ECO:0000313" key="4">
    <source>
        <dbReference type="Proteomes" id="UP001152622"/>
    </source>
</evidence>
<keyword evidence="1" id="KW-0479">Metal-binding</keyword>
<dbReference type="EMBL" id="JAINUF010000005">
    <property type="protein sequence ID" value="KAJ8359168.1"/>
    <property type="molecule type" value="Genomic_DNA"/>
</dbReference>
<evidence type="ECO:0000256" key="1">
    <source>
        <dbReference type="PROSITE-ProRule" id="PRU00047"/>
    </source>
</evidence>
<dbReference type="Gene3D" id="4.10.60.10">
    <property type="entry name" value="Zinc finger, CCHC-type"/>
    <property type="match status" value="1"/>
</dbReference>
<sequence length="310" mass="34156">MPFAEFKTKLRSYEDTEKMCATACDDNVMKARVQPSARPATASASDRGAEIADIVCFRCGLKGHKARACQRKQWCSLCKSTTHRDATCRRRQQRDNAQQVSEEASNKAYAFLTNDGDAEIQPGRGIKMKGLMVDTGATSHIITDIAKFQKFDDMFQAETHCVELADGTRSNGIAERRGDAEVCLIDSRGRRHSTTLRQALYIPSYPQDIFSVKAATASGATAYLAKLITHLPAGNEDQLREVTEVSKLLTLLQTDIARANGKALASVVVSRHHLWLSQSKLPPPVQKTFLELPLTPGMTVGPDVDSLMQR</sequence>
<accession>A0A9Q1FHR2</accession>
<comment type="caution">
    <text evidence="3">The sequence shown here is derived from an EMBL/GenBank/DDBJ whole genome shotgun (WGS) entry which is preliminary data.</text>
</comment>
<feature type="domain" description="CCHC-type" evidence="2">
    <location>
        <begin position="56"/>
        <end position="71"/>
    </location>
</feature>
<dbReference type="SMART" id="SM00343">
    <property type="entry name" value="ZnF_C2HC"/>
    <property type="match status" value="2"/>
</dbReference>
<dbReference type="AlphaFoldDB" id="A0A9Q1FHR2"/>
<protein>
    <recommendedName>
        <fullName evidence="2">CCHC-type domain-containing protein</fullName>
    </recommendedName>
</protein>
<gene>
    <name evidence="3" type="ORF">SKAU_G00156930</name>
</gene>
<proteinExistence type="predicted"/>
<keyword evidence="1" id="KW-0862">Zinc</keyword>
<evidence type="ECO:0000313" key="3">
    <source>
        <dbReference type="EMBL" id="KAJ8359168.1"/>
    </source>
</evidence>
<dbReference type="SUPFAM" id="SSF57756">
    <property type="entry name" value="Retrovirus zinc finger-like domains"/>
    <property type="match status" value="1"/>
</dbReference>
<dbReference type="InterPro" id="IPR001878">
    <property type="entry name" value="Znf_CCHC"/>
</dbReference>
<dbReference type="OrthoDB" id="8948664at2759"/>
<keyword evidence="4" id="KW-1185">Reference proteome</keyword>
<reference evidence="3" key="1">
    <citation type="journal article" date="2023" name="Science">
        <title>Genome structures resolve the early diversification of teleost fishes.</title>
        <authorList>
            <person name="Parey E."/>
            <person name="Louis A."/>
            <person name="Montfort J."/>
            <person name="Bouchez O."/>
            <person name="Roques C."/>
            <person name="Iampietro C."/>
            <person name="Lluch J."/>
            <person name="Castinel A."/>
            <person name="Donnadieu C."/>
            <person name="Desvignes T."/>
            <person name="Floi Bucao C."/>
            <person name="Jouanno E."/>
            <person name="Wen M."/>
            <person name="Mejri S."/>
            <person name="Dirks R."/>
            <person name="Jansen H."/>
            <person name="Henkel C."/>
            <person name="Chen W.J."/>
            <person name="Zahm M."/>
            <person name="Cabau C."/>
            <person name="Klopp C."/>
            <person name="Thompson A.W."/>
            <person name="Robinson-Rechavi M."/>
            <person name="Braasch I."/>
            <person name="Lecointre G."/>
            <person name="Bobe J."/>
            <person name="Postlethwait J.H."/>
            <person name="Berthelot C."/>
            <person name="Roest Crollius H."/>
            <person name="Guiguen Y."/>
        </authorList>
    </citation>
    <scope>NUCLEOTIDE SEQUENCE</scope>
    <source>
        <strain evidence="3">WJC10195</strain>
    </source>
</reference>
<evidence type="ECO:0000259" key="2">
    <source>
        <dbReference type="PROSITE" id="PS50158"/>
    </source>
</evidence>
<dbReference type="GO" id="GO:0003676">
    <property type="term" value="F:nucleic acid binding"/>
    <property type="evidence" value="ECO:0007669"/>
    <property type="project" value="InterPro"/>
</dbReference>
<keyword evidence="1" id="KW-0863">Zinc-finger</keyword>
<dbReference type="InterPro" id="IPR054722">
    <property type="entry name" value="PolX-like_BBD"/>
</dbReference>
<organism evidence="3 4">
    <name type="scientific">Synaphobranchus kaupii</name>
    <name type="common">Kaup's arrowtooth eel</name>
    <dbReference type="NCBI Taxonomy" id="118154"/>
    <lineage>
        <taxon>Eukaryota</taxon>
        <taxon>Metazoa</taxon>
        <taxon>Chordata</taxon>
        <taxon>Craniata</taxon>
        <taxon>Vertebrata</taxon>
        <taxon>Euteleostomi</taxon>
        <taxon>Actinopterygii</taxon>
        <taxon>Neopterygii</taxon>
        <taxon>Teleostei</taxon>
        <taxon>Anguilliformes</taxon>
        <taxon>Synaphobranchidae</taxon>
        <taxon>Synaphobranchus</taxon>
    </lineage>
</organism>
<dbReference type="PROSITE" id="PS50158">
    <property type="entry name" value="ZF_CCHC"/>
    <property type="match status" value="1"/>
</dbReference>
<dbReference type="GO" id="GO:0008270">
    <property type="term" value="F:zinc ion binding"/>
    <property type="evidence" value="ECO:0007669"/>
    <property type="project" value="UniProtKB-KW"/>
</dbReference>
<dbReference type="Proteomes" id="UP001152622">
    <property type="component" value="Chromosome 5"/>
</dbReference>
<name>A0A9Q1FHR2_SYNKA</name>
<dbReference type="InterPro" id="IPR036875">
    <property type="entry name" value="Znf_CCHC_sf"/>
</dbReference>
<dbReference type="Pfam" id="PF22936">
    <property type="entry name" value="Pol_BBD"/>
    <property type="match status" value="1"/>
</dbReference>